<evidence type="ECO:0000313" key="1">
    <source>
        <dbReference type="EMBL" id="OJZ90532.1"/>
    </source>
</evidence>
<protein>
    <submittedName>
        <fullName evidence="1">Uncharacterized protein</fullName>
    </submittedName>
</protein>
<organism evidence="1 2">
    <name type="scientific">Aspergillus luchuensis (strain CBS 106.47)</name>
    <dbReference type="NCBI Taxonomy" id="1137211"/>
    <lineage>
        <taxon>Eukaryota</taxon>
        <taxon>Fungi</taxon>
        <taxon>Dikarya</taxon>
        <taxon>Ascomycota</taxon>
        <taxon>Pezizomycotina</taxon>
        <taxon>Eurotiomycetes</taxon>
        <taxon>Eurotiomycetidae</taxon>
        <taxon>Eurotiales</taxon>
        <taxon>Aspergillaceae</taxon>
        <taxon>Aspergillus</taxon>
        <taxon>Aspergillus subgen. Circumdati</taxon>
    </lineage>
</organism>
<name>A0A1M3TVD2_ASPLC</name>
<dbReference type="Proteomes" id="UP000184063">
    <property type="component" value="Unassembled WGS sequence"/>
</dbReference>
<reference evidence="2" key="1">
    <citation type="journal article" date="2017" name="Genome Biol.">
        <title>Comparative genomics reveals high biological diversity and specific adaptations in the industrially and medically important fungal genus Aspergillus.</title>
        <authorList>
            <person name="de Vries R.P."/>
            <person name="Riley R."/>
            <person name="Wiebenga A."/>
            <person name="Aguilar-Osorio G."/>
            <person name="Amillis S."/>
            <person name="Uchima C.A."/>
            <person name="Anderluh G."/>
            <person name="Asadollahi M."/>
            <person name="Askin M."/>
            <person name="Barry K."/>
            <person name="Battaglia E."/>
            <person name="Bayram O."/>
            <person name="Benocci T."/>
            <person name="Braus-Stromeyer S.A."/>
            <person name="Caldana C."/>
            <person name="Canovas D."/>
            <person name="Cerqueira G.C."/>
            <person name="Chen F."/>
            <person name="Chen W."/>
            <person name="Choi C."/>
            <person name="Clum A."/>
            <person name="Dos Santos R.A."/>
            <person name="Damasio A.R."/>
            <person name="Diallinas G."/>
            <person name="Emri T."/>
            <person name="Fekete E."/>
            <person name="Flipphi M."/>
            <person name="Freyberg S."/>
            <person name="Gallo A."/>
            <person name="Gournas C."/>
            <person name="Habgood R."/>
            <person name="Hainaut M."/>
            <person name="Harispe M.L."/>
            <person name="Henrissat B."/>
            <person name="Hilden K.S."/>
            <person name="Hope R."/>
            <person name="Hossain A."/>
            <person name="Karabika E."/>
            <person name="Karaffa L."/>
            <person name="Karanyi Z."/>
            <person name="Krasevec N."/>
            <person name="Kuo A."/>
            <person name="Kusch H."/>
            <person name="LaButti K."/>
            <person name="Lagendijk E.L."/>
            <person name="Lapidus A."/>
            <person name="Levasseur A."/>
            <person name="Lindquist E."/>
            <person name="Lipzen A."/>
            <person name="Logrieco A.F."/>
            <person name="MacCabe A."/>
            <person name="Maekelae M.R."/>
            <person name="Malavazi I."/>
            <person name="Melin P."/>
            <person name="Meyer V."/>
            <person name="Mielnichuk N."/>
            <person name="Miskei M."/>
            <person name="Molnar A.P."/>
            <person name="Mule G."/>
            <person name="Ngan C.Y."/>
            <person name="Orejas M."/>
            <person name="Orosz E."/>
            <person name="Ouedraogo J.P."/>
            <person name="Overkamp K.M."/>
            <person name="Park H.-S."/>
            <person name="Perrone G."/>
            <person name="Piumi F."/>
            <person name="Punt P.J."/>
            <person name="Ram A.F."/>
            <person name="Ramon A."/>
            <person name="Rauscher S."/>
            <person name="Record E."/>
            <person name="Riano-Pachon D.M."/>
            <person name="Robert V."/>
            <person name="Roehrig J."/>
            <person name="Ruller R."/>
            <person name="Salamov A."/>
            <person name="Salih N.S."/>
            <person name="Samson R.A."/>
            <person name="Sandor E."/>
            <person name="Sanguinetti M."/>
            <person name="Schuetze T."/>
            <person name="Sepcic K."/>
            <person name="Shelest E."/>
            <person name="Sherlock G."/>
            <person name="Sophianopoulou V."/>
            <person name="Squina F.M."/>
            <person name="Sun H."/>
            <person name="Susca A."/>
            <person name="Todd R.B."/>
            <person name="Tsang A."/>
            <person name="Unkles S.E."/>
            <person name="van de Wiele N."/>
            <person name="van Rossen-Uffink D."/>
            <person name="Oliveira J.V."/>
            <person name="Vesth T.C."/>
            <person name="Visser J."/>
            <person name="Yu J.-H."/>
            <person name="Zhou M."/>
            <person name="Andersen M.R."/>
            <person name="Archer D.B."/>
            <person name="Baker S.E."/>
            <person name="Benoit I."/>
            <person name="Brakhage A.A."/>
            <person name="Braus G.H."/>
            <person name="Fischer R."/>
            <person name="Frisvad J.C."/>
            <person name="Goldman G.H."/>
            <person name="Houbraken J."/>
            <person name="Oakley B."/>
            <person name="Pocsi I."/>
            <person name="Scazzocchio C."/>
            <person name="Seiboth B."/>
            <person name="vanKuyk P.A."/>
            <person name="Wortman J."/>
            <person name="Dyer P.S."/>
            <person name="Grigoriev I.V."/>
        </authorList>
    </citation>
    <scope>NUCLEOTIDE SEQUENCE [LARGE SCALE GENOMIC DNA]</scope>
    <source>
        <strain evidence="2">CBS 106.47</strain>
    </source>
</reference>
<dbReference type="AlphaFoldDB" id="A0A1M3TVD2"/>
<sequence>MPSSLRTKLLVVVVLVVVWCSGPTIRRRRRWRNIEQFMGKWESGCVRVCVCLGN</sequence>
<evidence type="ECO:0000313" key="2">
    <source>
        <dbReference type="Proteomes" id="UP000184063"/>
    </source>
</evidence>
<gene>
    <name evidence="1" type="ORF">ASPFODRAFT_40910</name>
</gene>
<accession>A0A1M3TVD2</accession>
<dbReference type="EMBL" id="KV878237">
    <property type="protein sequence ID" value="OJZ90532.1"/>
    <property type="molecule type" value="Genomic_DNA"/>
</dbReference>
<proteinExistence type="predicted"/>
<dbReference type="VEuPathDB" id="FungiDB:ASPFODRAFT_40910"/>